<dbReference type="Proteomes" id="UP000515159">
    <property type="component" value="Chromosome 8"/>
</dbReference>
<evidence type="ECO:0000256" key="1">
    <source>
        <dbReference type="ARBA" id="ARBA00004123"/>
    </source>
</evidence>
<dbReference type="PRINTS" id="PR00302">
    <property type="entry name" value="LUPUSLA"/>
</dbReference>
<sequence>MLFYCIENILSIGMRIPRERSMSSLGSPALTSSHGFSLPLQVCSTWGYPQERSHHPCRLALDDCLESFSGSSFDDDFFENDCQAPDQKLIGKIVSQVEFYLSDDNLAKDAFLLKHVRKNRLGFVSIKLLTSFKKVKYLTRDWKVTLYALQFSEALEINEEGTKVRRKTPIPESLLSVPPGKVLLAWNLVPQDLKNSIELQKNMMELVTKTFSPYGAIASIRILKPGKELPVNVKRSYLSRHPELLAESSALVEYETIESALKAYEELSGSQCPGSMEGIKVILLSRRGTKKKNGLKAEDAEEIDVLDKRVEKQMGIVERLQYSLEDSSSFYSSSESDGIPSSPIVTHKYLSSQAFASSGFSNPTIAFLSNSCSSPAVICKTVPYSHCALPLAAELGSGGCISPGTSPEPCKFPESSSESGFGSGSPWVQCRKAAAYNFFIENRPLSCSPVAARARPCLSGPSPEVIRFPHGPDGTKGFHNSIGRGKVVLRH</sequence>
<dbReference type="AlphaFoldDB" id="A0A6P8RY11"/>
<evidence type="ECO:0000313" key="8">
    <source>
        <dbReference type="RefSeq" id="XP_033810542.1"/>
    </source>
</evidence>
<dbReference type="SUPFAM" id="SSF54928">
    <property type="entry name" value="RNA-binding domain, RBD"/>
    <property type="match status" value="1"/>
</dbReference>
<comment type="subcellular location">
    <subcellularLocation>
        <location evidence="1">Nucleus</location>
    </subcellularLocation>
</comment>
<dbReference type="InterPro" id="IPR024642">
    <property type="entry name" value="SUZ-C"/>
</dbReference>
<dbReference type="PANTHER" id="PTHR22792">
    <property type="entry name" value="LUPUS LA PROTEIN-RELATED"/>
    <property type="match status" value="1"/>
</dbReference>
<evidence type="ECO:0000259" key="6">
    <source>
        <dbReference type="PROSITE" id="PS51938"/>
    </source>
</evidence>
<dbReference type="GO" id="GO:0006396">
    <property type="term" value="P:RNA processing"/>
    <property type="evidence" value="ECO:0007669"/>
    <property type="project" value="InterPro"/>
</dbReference>
<dbReference type="GO" id="GO:0005634">
    <property type="term" value="C:nucleus"/>
    <property type="evidence" value="ECO:0007669"/>
    <property type="project" value="UniProtKB-SubCell"/>
</dbReference>
<dbReference type="OrthoDB" id="435402at2759"/>
<dbReference type="KEGG" id="gsh:117364919"/>
<dbReference type="GO" id="GO:0003729">
    <property type="term" value="F:mRNA binding"/>
    <property type="evidence" value="ECO:0007669"/>
    <property type="project" value="TreeGrafter"/>
</dbReference>
<organism evidence="7 8">
    <name type="scientific">Geotrypetes seraphini</name>
    <name type="common">Gaboon caecilian</name>
    <name type="synonym">Caecilia seraphini</name>
    <dbReference type="NCBI Taxonomy" id="260995"/>
    <lineage>
        <taxon>Eukaryota</taxon>
        <taxon>Metazoa</taxon>
        <taxon>Chordata</taxon>
        <taxon>Craniata</taxon>
        <taxon>Vertebrata</taxon>
        <taxon>Euteleostomi</taxon>
        <taxon>Amphibia</taxon>
        <taxon>Gymnophiona</taxon>
        <taxon>Geotrypetes</taxon>
    </lineage>
</organism>
<reference evidence="8" key="1">
    <citation type="submission" date="2025-08" db="UniProtKB">
        <authorList>
            <consortium name="RefSeq"/>
        </authorList>
    </citation>
    <scope>IDENTIFICATION</scope>
</reference>
<dbReference type="PROSITE" id="PS51938">
    <property type="entry name" value="SUZ_C"/>
    <property type="match status" value="1"/>
</dbReference>
<dbReference type="CDD" id="cd08033">
    <property type="entry name" value="LARP_6"/>
    <property type="match status" value="1"/>
</dbReference>
<dbReference type="FunFam" id="1.10.10.10:FF:000158">
    <property type="entry name" value="La ribonucleoprotein domain family member 7"/>
    <property type="match status" value="1"/>
</dbReference>
<dbReference type="RefSeq" id="XP_033810542.1">
    <property type="nucleotide sequence ID" value="XM_033954651.1"/>
</dbReference>
<gene>
    <name evidence="8" type="primary">LOC117364919</name>
</gene>
<dbReference type="InterPro" id="IPR002344">
    <property type="entry name" value="Lupus_La"/>
</dbReference>
<keyword evidence="3" id="KW-0539">Nucleus</keyword>
<dbReference type="InterPro" id="IPR035979">
    <property type="entry name" value="RBD_domain_sf"/>
</dbReference>
<dbReference type="GeneID" id="117364919"/>
<evidence type="ECO:0000259" key="5">
    <source>
        <dbReference type="PROSITE" id="PS50961"/>
    </source>
</evidence>
<name>A0A6P8RY11_GEOSA</name>
<dbReference type="PROSITE" id="PS50961">
    <property type="entry name" value="HTH_LA"/>
    <property type="match status" value="1"/>
</dbReference>
<proteinExistence type="predicted"/>
<feature type="domain" description="HTH La-type RNA-binding" evidence="5">
    <location>
        <begin position="83"/>
        <end position="174"/>
    </location>
</feature>
<dbReference type="InParanoid" id="A0A6P8RY11"/>
<evidence type="ECO:0000256" key="2">
    <source>
        <dbReference type="ARBA" id="ARBA00022884"/>
    </source>
</evidence>
<dbReference type="Gene3D" id="1.10.10.10">
    <property type="entry name" value="Winged helix-like DNA-binding domain superfamily/Winged helix DNA-binding domain"/>
    <property type="match status" value="1"/>
</dbReference>
<evidence type="ECO:0000256" key="4">
    <source>
        <dbReference type="PROSITE-ProRule" id="PRU00332"/>
    </source>
</evidence>
<dbReference type="Gene3D" id="3.30.70.330">
    <property type="match status" value="1"/>
</dbReference>
<dbReference type="PANTHER" id="PTHR22792:SF61">
    <property type="entry name" value="LA RIBONUCLEOPROTEIN DOMAIN FAMILY MEMBER 6"/>
    <property type="match status" value="1"/>
</dbReference>
<dbReference type="InterPro" id="IPR036390">
    <property type="entry name" value="WH_DNA-bd_sf"/>
</dbReference>
<dbReference type="InterPro" id="IPR012677">
    <property type="entry name" value="Nucleotide-bd_a/b_plait_sf"/>
</dbReference>
<protein>
    <submittedName>
        <fullName evidence="8">La-related protein 6-like isoform X1</fullName>
    </submittedName>
</protein>
<keyword evidence="2 4" id="KW-0694">RNA-binding</keyword>
<keyword evidence="7" id="KW-1185">Reference proteome</keyword>
<dbReference type="InterPro" id="IPR036388">
    <property type="entry name" value="WH-like_DNA-bd_sf"/>
</dbReference>
<accession>A0A6P8RY11</accession>
<evidence type="ECO:0000256" key="3">
    <source>
        <dbReference type="ARBA" id="ARBA00023242"/>
    </source>
</evidence>
<dbReference type="InterPro" id="IPR045180">
    <property type="entry name" value="La_dom_prot"/>
</dbReference>
<dbReference type="GO" id="GO:1990904">
    <property type="term" value="C:ribonucleoprotein complex"/>
    <property type="evidence" value="ECO:0007669"/>
    <property type="project" value="InterPro"/>
</dbReference>
<feature type="domain" description="SUZ-C" evidence="6">
    <location>
        <begin position="445"/>
        <end position="482"/>
    </location>
</feature>
<dbReference type="SMART" id="SM00715">
    <property type="entry name" value="LA"/>
    <property type="match status" value="1"/>
</dbReference>
<dbReference type="InterPro" id="IPR006630">
    <property type="entry name" value="La_HTH"/>
</dbReference>
<dbReference type="SUPFAM" id="SSF46785">
    <property type="entry name" value="Winged helix' DNA-binding domain"/>
    <property type="match status" value="1"/>
</dbReference>
<evidence type="ECO:0000313" key="7">
    <source>
        <dbReference type="Proteomes" id="UP000515159"/>
    </source>
</evidence>
<dbReference type="Pfam" id="PF05383">
    <property type="entry name" value="La"/>
    <property type="match status" value="1"/>
</dbReference>